<proteinExistence type="predicted"/>
<organism evidence="1 2">
    <name type="scientific">Panagrolaimus sp. JU765</name>
    <dbReference type="NCBI Taxonomy" id="591449"/>
    <lineage>
        <taxon>Eukaryota</taxon>
        <taxon>Metazoa</taxon>
        <taxon>Ecdysozoa</taxon>
        <taxon>Nematoda</taxon>
        <taxon>Chromadorea</taxon>
        <taxon>Rhabditida</taxon>
        <taxon>Tylenchina</taxon>
        <taxon>Panagrolaimomorpha</taxon>
        <taxon>Panagrolaimoidea</taxon>
        <taxon>Panagrolaimidae</taxon>
        <taxon>Panagrolaimus</taxon>
    </lineage>
</organism>
<name>A0AC34Q2B4_9BILA</name>
<dbReference type="Proteomes" id="UP000887576">
    <property type="component" value="Unplaced"/>
</dbReference>
<evidence type="ECO:0000313" key="2">
    <source>
        <dbReference type="WBParaSite" id="JU765_v2.g12226.t1"/>
    </source>
</evidence>
<sequence>MNISTRDLEQLHLSHGIVARCDPATKELIKFLDNSRQLGCSFIIADLDDNTLFLDAKKVPDLVDKLEQRREDL</sequence>
<evidence type="ECO:0000313" key="1">
    <source>
        <dbReference type="Proteomes" id="UP000887576"/>
    </source>
</evidence>
<reference evidence="2" key="1">
    <citation type="submission" date="2022-11" db="UniProtKB">
        <authorList>
            <consortium name="WormBaseParasite"/>
        </authorList>
    </citation>
    <scope>IDENTIFICATION</scope>
</reference>
<accession>A0AC34Q2B4</accession>
<protein>
    <submittedName>
        <fullName evidence="2">General transcription and DNA repair factor IIH subunit TFB5</fullName>
    </submittedName>
</protein>
<dbReference type="WBParaSite" id="JU765_v2.g12226.t1">
    <property type="protein sequence ID" value="JU765_v2.g12226.t1"/>
    <property type="gene ID" value="JU765_v2.g12226"/>
</dbReference>